<dbReference type="EMBL" id="FOEC01000001">
    <property type="protein sequence ID" value="SEO42440.1"/>
    <property type="molecule type" value="Genomic_DNA"/>
</dbReference>
<dbReference type="InterPro" id="IPR027477">
    <property type="entry name" value="Succ_DH/fumarate_Rdtase_cat_sf"/>
</dbReference>
<dbReference type="PANTHER" id="PTHR43400:SF7">
    <property type="entry name" value="FAD-DEPENDENT OXIDOREDUCTASE 2 FAD BINDING DOMAIN-CONTAINING PROTEIN"/>
    <property type="match status" value="1"/>
</dbReference>
<evidence type="ECO:0000256" key="3">
    <source>
        <dbReference type="ARBA" id="ARBA00022827"/>
    </source>
</evidence>
<accession>A0A1H8PKG3</accession>
<dbReference type="STRING" id="79604.AAY81_00085"/>
<dbReference type="Proteomes" id="UP000182975">
    <property type="component" value="Unassembled WGS sequence"/>
</dbReference>
<evidence type="ECO:0000256" key="4">
    <source>
        <dbReference type="ARBA" id="ARBA00023002"/>
    </source>
</evidence>
<evidence type="ECO:0000313" key="7">
    <source>
        <dbReference type="EMBL" id="SEO42440.1"/>
    </source>
</evidence>
<gene>
    <name evidence="7" type="ORF">SAMN02910314_00211</name>
</gene>
<dbReference type="Gene3D" id="3.50.50.60">
    <property type="entry name" value="FAD/NAD(P)-binding domain"/>
    <property type="match status" value="2"/>
</dbReference>
<dbReference type="PANTHER" id="PTHR43400">
    <property type="entry name" value="FUMARATE REDUCTASE"/>
    <property type="match status" value="1"/>
</dbReference>
<name>A0A1H8PKG3_9ACTN</name>
<protein>
    <submittedName>
        <fullName evidence="7">Tat (Twin-arginine translocation) pathway signal sequence</fullName>
    </submittedName>
</protein>
<reference evidence="8" key="1">
    <citation type="submission" date="2016-10" db="EMBL/GenBank/DDBJ databases">
        <authorList>
            <person name="Varghese N."/>
        </authorList>
    </citation>
    <scope>NUCLEOTIDE SEQUENCE [LARGE SCALE GENOMIC DNA]</scope>
    <source>
        <strain evidence="8">DSM 21843</strain>
    </source>
</reference>
<dbReference type="OrthoDB" id="3169579at2"/>
<dbReference type="AlphaFoldDB" id="A0A1H8PKG3"/>
<dbReference type="InterPro" id="IPR036188">
    <property type="entry name" value="FAD/NAD-bd_sf"/>
</dbReference>
<keyword evidence="2" id="KW-0285">Flavoprotein</keyword>
<evidence type="ECO:0000259" key="6">
    <source>
        <dbReference type="Pfam" id="PF00890"/>
    </source>
</evidence>
<keyword evidence="4" id="KW-0560">Oxidoreductase</keyword>
<feature type="region of interest" description="Disordered" evidence="5">
    <location>
        <begin position="37"/>
        <end position="56"/>
    </location>
</feature>
<organism evidence="7 8">
    <name type="scientific">Denitrobacterium detoxificans</name>
    <dbReference type="NCBI Taxonomy" id="79604"/>
    <lineage>
        <taxon>Bacteria</taxon>
        <taxon>Bacillati</taxon>
        <taxon>Actinomycetota</taxon>
        <taxon>Coriobacteriia</taxon>
        <taxon>Eggerthellales</taxon>
        <taxon>Eggerthellaceae</taxon>
        <taxon>Denitrobacterium</taxon>
    </lineage>
</organism>
<evidence type="ECO:0000256" key="1">
    <source>
        <dbReference type="ARBA" id="ARBA00001974"/>
    </source>
</evidence>
<dbReference type="SUPFAM" id="SSF51905">
    <property type="entry name" value="FAD/NAD(P)-binding domain"/>
    <property type="match status" value="1"/>
</dbReference>
<dbReference type="InterPro" id="IPR003953">
    <property type="entry name" value="FAD-dep_OxRdtase_2_FAD-bd"/>
</dbReference>
<dbReference type="InterPro" id="IPR006311">
    <property type="entry name" value="TAT_signal"/>
</dbReference>
<sequence>MGIENKSPETTMGRRGFLKGAALAGAAAVAAAAMPGCSSPKSQSQSAEATQASTHPSGYMCSEDWLGEAPAIDESKISDVVKADVVVCGSGHSGTQAALAAAEEGASVVVLEARNVDSDTGYLHYYGQEFGHFNSQWLINQGYGPYDTGEIVTEFCRRGGNRVSPAIIRAFVDNCGEAFDHFIGLIPSDNHMLEMGPKGELGLHIAYGRNPEDYPIEMGGYKTWVGDAMFWGKYSDEPVNGVGAMSNISEAESFQVAEAERLGAKWYYGTTAVVCTQNSDGDVTGVIAKADDGSYIKFEAAKGVILATGDMGQNGEMIWNLITEVPEWCERQGVEAGSVTAMTMNDGSGLKMGCWAGGYIEPGPRPTMSMGGGGGGPWGTAPFLWVNAEGKRYMNEAVTVGAFSATLRQPIGTIATITDSKWLTTVQRASIDHGAPNYTRPQYYDDLVTDMSTVVAAGAQGGLVRTCTIAERMQSTVYGADDLETALKYAGYEGDALKEALATVARYNELCYAGSDADFGKDAEVMIPIDEPPFYVAPSSNSGKGVAGLVTLAGLMTDENLNVIRPDYTRIKGLYAVGNCLGQRFGNAYSTPTAGVSIGMAMTHGRVCGKTVANL</sequence>
<keyword evidence="3" id="KW-0274">FAD</keyword>
<dbReference type="RefSeq" id="WP_143117306.1">
    <property type="nucleotide sequence ID" value="NZ_CP011402.1"/>
</dbReference>
<dbReference type="NCBIfam" id="TIGR01409">
    <property type="entry name" value="TAT_signal_seq"/>
    <property type="match status" value="1"/>
</dbReference>
<comment type="cofactor">
    <cofactor evidence="1">
        <name>FAD</name>
        <dbReference type="ChEBI" id="CHEBI:57692"/>
    </cofactor>
</comment>
<proteinExistence type="predicted"/>
<dbReference type="Gene3D" id="3.90.700.10">
    <property type="entry name" value="Succinate dehydrogenase/fumarate reductase flavoprotein, catalytic domain"/>
    <property type="match status" value="1"/>
</dbReference>
<dbReference type="SUPFAM" id="SSF56425">
    <property type="entry name" value="Succinate dehydrogenase/fumarate reductase flavoprotein, catalytic domain"/>
    <property type="match status" value="1"/>
</dbReference>
<feature type="domain" description="FAD-dependent oxidoreductase 2 FAD-binding" evidence="6">
    <location>
        <begin position="84"/>
        <end position="591"/>
    </location>
</feature>
<dbReference type="Pfam" id="PF00890">
    <property type="entry name" value="FAD_binding_2"/>
    <property type="match status" value="1"/>
</dbReference>
<keyword evidence="8" id="KW-1185">Reference proteome</keyword>
<evidence type="ECO:0000256" key="5">
    <source>
        <dbReference type="SAM" id="MobiDB-lite"/>
    </source>
</evidence>
<feature type="compositionally biased region" description="Low complexity" evidence="5">
    <location>
        <begin position="42"/>
        <end position="54"/>
    </location>
</feature>
<dbReference type="GO" id="GO:0033765">
    <property type="term" value="F:steroid dehydrogenase activity, acting on the CH-CH group of donors"/>
    <property type="evidence" value="ECO:0007669"/>
    <property type="project" value="UniProtKB-ARBA"/>
</dbReference>
<dbReference type="InterPro" id="IPR019546">
    <property type="entry name" value="TAT_signal_bac_arc"/>
</dbReference>
<evidence type="ECO:0000256" key="2">
    <source>
        <dbReference type="ARBA" id="ARBA00022630"/>
    </source>
</evidence>
<evidence type="ECO:0000313" key="8">
    <source>
        <dbReference type="Proteomes" id="UP000182975"/>
    </source>
</evidence>
<dbReference type="PROSITE" id="PS51318">
    <property type="entry name" value="TAT"/>
    <property type="match status" value="1"/>
</dbReference>
<dbReference type="InterPro" id="IPR050315">
    <property type="entry name" value="FAD-oxidoreductase_2"/>
</dbReference>